<keyword evidence="2" id="KW-1185">Reference proteome</keyword>
<protein>
    <submittedName>
        <fullName evidence="1">Uncharacterized protein</fullName>
    </submittedName>
</protein>
<accession>A0A5M6C7S4</accession>
<reference evidence="1" key="2">
    <citation type="submission" date="2024-01" db="EMBL/GenBank/DDBJ databases">
        <title>Comparative genomics of Cryptococcus and Kwoniella reveals pathogenesis evolution and contrasting modes of karyotype evolution via chromosome fusion or intercentromeric recombination.</title>
        <authorList>
            <person name="Coelho M.A."/>
            <person name="David-Palma M."/>
            <person name="Shea T."/>
            <person name="Bowers K."/>
            <person name="McGinley-Smith S."/>
            <person name="Mohammad A.W."/>
            <person name="Gnirke A."/>
            <person name="Yurkov A.M."/>
            <person name="Nowrousian M."/>
            <person name="Sun S."/>
            <person name="Cuomo C.A."/>
            <person name="Heitman J."/>
        </authorList>
    </citation>
    <scope>NUCLEOTIDE SEQUENCE</scope>
    <source>
        <strain evidence="1">CBS 12478</strain>
    </source>
</reference>
<organism evidence="1 2">
    <name type="scientific">Kwoniella shandongensis</name>
    <dbReference type="NCBI Taxonomy" id="1734106"/>
    <lineage>
        <taxon>Eukaryota</taxon>
        <taxon>Fungi</taxon>
        <taxon>Dikarya</taxon>
        <taxon>Basidiomycota</taxon>
        <taxon>Agaricomycotina</taxon>
        <taxon>Tremellomycetes</taxon>
        <taxon>Tremellales</taxon>
        <taxon>Cryptococcaceae</taxon>
        <taxon>Kwoniella</taxon>
    </lineage>
</organism>
<dbReference type="RefSeq" id="XP_031862433.1">
    <property type="nucleotide sequence ID" value="XM_032003111.1"/>
</dbReference>
<evidence type="ECO:0000313" key="2">
    <source>
        <dbReference type="Proteomes" id="UP000322225"/>
    </source>
</evidence>
<name>A0A5M6C7S4_9TREE</name>
<dbReference type="EMBL" id="CP144053">
    <property type="protein sequence ID" value="WWD17041.1"/>
    <property type="molecule type" value="Genomic_DNA"/>
</dbReference>
<sequence length="104" mass="11117">MARLTILLITLISFFLLTCQAAPTLTPAPTAIAGAGAEPAPTHTIVYVPRYRAGAMQPRGELPKTKHLDRMSNAQRIRQGLPLRKPGHVFDARLGPRAPAPSGA</sequence>
<evidence type="ECO:0000313" key="1">
    <source>
        <dbReference type="EMBL" id="WWD17041.1"/>
    </source>
</evidence>
<reference evidence="1" key="1">
    <citation type="submission" date="2017-08" db="EMBL/GenBank/DDBJ databases">
        <authorList>
            <person name="Cuomo C."/>
            <person name="Billmyre B."/>
            <person name="Heitman J."/>
        </authorList>
    </citation>
    <scope>NUCLEOTIDE SEQUENCE</scope>
    <source>
        <strain evidence="1">CBS 12478</strain>
    </source>
</reference>
<dbReference type="AlphaFoldDB" id="A0A5M6C7S4"/>
<dbReference type="OrthoDB" id="4584900at2759"/>
<dbReference type="KEGG" id="ksn:43587230"/>
<dbReference type="GeneID" id="43587230"/>
<gene>
    <name evidence="1" type="ORF">CI109_101478</name>
</gene>
<proteinExistence type="predicted"/>
<dbReference type="Proteomes" id="UP000322225">
    <property type="component" value="Chromosome 3"/>
</dbReference>